<dbReference type="Proteomes" id="UP000186437">
    <property type="component" value="Unassembled WGS sequence"/>
</dbReference>
<dbReference type="Proteomes" id="UP000255213">
    <property type="component" value="Unassembled WGS sequence"/>
</dbReference>
<proteinExistence type="predicted"/>
<name>A0A1Q8EDA1_STRAI</name>
<reference evidence="3" key="2">
    <citation type="submission" date="2016-12" db="EMBL/GenBank/DDBJ databases">
        <authorList>
            <person name="Gulvik C.A."/>
        </authorList>
    </citation>
    <scope>NUCLEOTIDE SEQUENCE [LARGE SCALE GENOMIC DNA]</scope>
    <source>
        <strain evidence="3">ATCC 51725</strain>
    </source>
</reference>
<protein>
    <submittedName>
        <fullName evidence="1">Uncharacterized protein</fullName>
    </submittedName>
</protein>
<gene>
    <name evidence="1" type="ORF">BU200_05655</name>
    <name evidence="2" type="ORF">NCTC12957_00388</name>
</gene>
<reference evidence="2 4" key="3">
    <citation type="submission" date="2018-06" db="EMBL/GenBank/DDBJ databases">
        <authorList>
            <consortium name="Pathogen Informatics"/>
            <person name="Doyle S."/>
        </authorList>
    </citation>
    <scope>NUCLEOTIDE SEQUENCE [LARGE SCALE GENOMIC DNA]</scope>
    <source>
        <strain evidence="2 4">NCTC12957</strain>
    </source>
</reference>
<dbReference type="AlphaFoldDB" id="A0A1Q8EDA1"/>
<dbReference type="EMBL" id="UHEN01000001">
    <property type="protein sequence ID" value="SUN06035.1"/>
    <property type="molecule type" value="Genomic_DNA"/>
</dbReference>
<dbReference type="RefSeq" id="WP_075099249.1">
    <property type="nucleotide sequence ID" value="NZ_MSJL01000021.1"/>
</dbReference>
<sequence>MDKGKILDNYEDLTSGMMIDYDDVKAQLIDLVTVSDMALSLDDRNSSYATLNIMNMAIQQLVDKLEERDNHAR</sequence>
<reference evidence="1" key="1">
    <citation type="submission" date="2016-12" db="EMBL/GenBank/DDBJ databases">
        <authorList>
            <person name="Song W.-J."/>
            <person name="Kurnit D.M."/>
        </authorList>
    </citation>
    <scope>NUCLEOTIDE SEQUENCE [LARGE SCALE GENOMIC DNA]</scope>
    <source>
        <strain evidence="1">ATCC 51725</strain>
    </source>
</reference>
<evidence type="ECO:0000313" key="2">
    <source>
        <dbReference type="EMBL" id="SUN06035.1"/>
    </source>
</evidence>
<organism evidence="1 3">
    <name type="scientific">Streptococcus acidominimus</name>
    <dbReference type="NCBI Taxonomy" id="1326"/>
    <lineage>
        <taxon>Bacteria</taxon>
        <taxon>Bacillati</taxon>
        <taxon>Bacillota</taxon>
        <taxon>Bacilli</taxon>
        <taxon>Lactobacillales</taxon>
        <taxon>Streptococcaceae</taxon>
        <taxon>Streptococcus</taxon>
    </lineage>
</organism>
<keyword evidence="3" id="KW-1185">Reference proteome</keyword>
<dbReference type="EMBL" id="MSJL01000021">
    <property type="protein sequence ID" value="OLF49752.1"/>
    <property type="molecule type" value="Genomic_DNA"/>
</dbReference>
<evidence type="ECO:0000313" key="4">
    <source>
        <dbReference type="Proteomes" id="UP000255213"/>
    </source>
</evidence>
<accession>A0A1Q8EDA1</accession>
<evidence type="ECO:0000313" key="3">
    <source>
        <dbReference type="Proteomes" id="UP000186437"/>
    </source>
</evidence>
<evidence type="ECO:0000313" key="1">
    <source>
        <dbReference type="EMBL" id="OLF49752.1"/>
    </source>
</evidence>